<organism evidence="9 10">
    <name type="scientific">Leuconostoc carnosum</name>
    <dbReference type="NCBI Taxonomy" id="1252"/>
    <lineage>
        <taxon>Bacteria</taxon>
        <taxon>Bacillati</taxon>
        <taxon>Bacillota</taxon>
        <taxon>Bacilli</taxon>
        <taxon>Lactobacillales</taxon>
        <taxon>Lactobacillaceae</taxon>
        <taxon>Leuconostoc</taxon>
    </lineage>
</organism>
<keyword evidence="5 7" id="KW-1133">Transmembrane helix</keyword>
<dbReference type="GeneID" id="61187075"/>
<dbReference type="GO" id="GO:0005886">
    <property type="term" value="C:plasma membrane"/>
    <property type="evidence" value="ECO:0007669"/>
    <property type="project" value="UniProtKB-SubCell"/>
</dbReference>
<dbReference type="Gene3D" id="1.20.1250.20">
    <property type="entry name" value="MFS general substrate transporter like domains"/>
    <property type="match status" value="2"/>
</dbReference>
<dbReference type="InterPro" id="IPR036259">
    <property type="entry name" value="MFS_trans_sf"/>
</dbReference>
<feature type="domain" description="Major facilitator superfamily (MFS) profile" evidence="8">
    <location>
        <begin position="17"/>
        <end position="400"/>
    </location>
</feature>
<evidence type="ECO:0000313" key="9">
    <source>
        <dbReference type="EMBL" id="QEA33502.1"/>
    </source>
</evidence>
<feature type="transmembrane region" description="Helical" evidence="7">
    <location>
        <begin position="346"/>
        <end position="368"/>
    </location>
</feature>
<dbReference type="Pfam" id="PF07690">
    <property type="entry name" value="MFS_1"/>
    <property type="match status" value="1"/>
</dbReference>
<dbReference type="PANTHER" id="PTHR23514:SF3">
    <property type="entry name" value="BYPASS OF STOP CODON PROTEIN 6"/>
    <property type="match status" value="1"/>
</dbReference>
<reference evidence="9 10" key="1">
    <citation type="submission" date="2019-06" db="EMBL/GenBank/DDBJ databases">
        <title>Genome analyses of bacteria isolated from kimchi.</title>
        <authorList>
            <person name="Lee S."/>
            <person name="Ahn S."/>
            <person name="Roh S."/>
        </authorList>
    </citation>
    <scope>NUCLEOTIDE SEQUENCE [LARGE SCALE GENOMIC DNA]</scope>
    <source>
        <strain evidence="9 10">CBA3620</strain>
    </source>
</reference>
<evidence type="ECO:0000256" key="2">
    <source>
        <dbReference type="ARBA" id="ARBA00008335"/>
    </source>
</evidence>
<evidence type="ECO:0000256" key="3">
    <source>
        <dbReference type="ARBA" id="ARBA00022448"/>
    </source>
</evidence>
<evidence type="ECO:0000259" key="8">
    <source>
        <dbReference type="PROSITE" id="PS50850"/>
    </source>
</evidence>
<feature type="transmembrane region" description="Helical" evidence="7">
    <location>
        <begin position="219"/>
        <end position="240"/>
    </location>
</feature>
<evidence type="ECO:0000256" key="4">
    <source>
        <dbReference type="ARBA" id="ARBA00022692"/>
    </source>
</evidence>
<evidence type="ECO:0000256" key="5">
    <source>
        <dbReference type="ARBA" id="ARBA00022989"/>
    </source>
</evidence>
<dbReference type="GO" id="GO:0022857">
    <property type="term" value="F:transmembrane transporter activity"/>
    <property type="evidence" value="ECO:0007669"/>
    <property type="project" value="InterPro"/>
</dbReference>
<feature type="transmembrane region" description="Helical" evidence="7">
    <location>
        <begin position="167"/>
        <end position="189"/>
    </location>
</feature>
<evidence type="ECO:0000256" key="7">
    <source>
        <dbReference type="SAM" id="Phobius"/>
    </source>
</evidence>
<dbReference type="RefSeq" id="WP_014973551.1">
    <property type="nucleotide sequence ID" value="NZ_BPKR01000021.1"/>
</dbReference>
<dbReference type="SUPFAM" id="SSF103473">
    <property type="entry name" value="MFS general substrate transporter"/>
    <property type="match status" value="1"/>
</dbReference>
<feature type="transmembrane region" description="Helical" evidence="7">
    <location>
        <begin position="310"/>
        <end position="334"/>
    </location>
</feature>
<keyword evidence="4 7" id="KW-0812">Transmembrane</keyword>
<dbReference type="InterPro" id="IPR020846">
    <property type="entry name" value="MFS_dom"/>
</dbReference>
<dbReference type="PANTHER" id="PTHR23514">
    <property type="entry name" value="BYPASS OF STOP CODON PROTEIN 6"/>
    <property type="match status" value="1"/>
</dbReference>
<feature type="transmembrane region" description="Helical" evidence="7">
    <location>
        <begin position="45"/>
        <end position="71"/>
    </location>
</feature>
<name>A0AAE6IJZ2_LEUCA</name>
<evidence type="ECO:0000313" key="10">
    <source>
        <dbReference type="Proteomes" id="UP000321332"/>
    </source>
</evidence>
<feature type="transmembrane region" description="Helical" evidence="7">
    <location>
        <begin position="20"/>
        <end position="39"/>
    </location>
</feature>
<dbReference type="AlphaFoldDB" id="A0AAE6IJZ2"/>
<feature type="transmembrane region" description="Helical" evidence="7">
    <location>
        <begin position="83"/>
        <end position="100"/>
    </location>
</feature>
<dbReference type="OMA" id="MIHFTQW"/>
<dbReference type="InterPro" id="IPR051788">
    <property type="entry name" value="MFS_Transporter"/>
</dbReference>
<keyword evidence="3" id="KW-0813">Transport</keyword>
<dbReference type="Proteomes" id="UP000321332">
    <property type="component" value="Chromosome"/>
</dbReference>
<comment type="similarity">
    <text evidence="2">Belongs to the major facilitator superfamily.</text>
</comment>
<feature type="transmembrane region" description="Helical" evidence="7">
    <location>
        <begin position="374"/>
        <end position="394"/>
    </location>
</feature>
<sequence>MTGIIKNSQNSSRNLRLRLVVYLNYIVQGFALIILAQTVQQLSTLWQASIASTTAVVSAIGIGKLIAYPILGELSDHLNRKKLLMVAAVLYLLFFTILPLTHTVFFAIIITTLAGLGNAALDAVAYPTLLEINHGNSSGNVLIKAMISLGEGILPIVLVAIMNRDMWFGWLYWLATAILLVNLILMATISSDNFYVAKPSKKVAVNTKDATWQWDTTKILFLIYGFSSMWLMIHFTQWITRYFHVVQSFSTVNAHLLMSFYSVGSLVGVGLLFLITNRSWIKEANLLIVTALGTLLGLSVVVLSHDMRSASIGCFIFGISAAGGSLQLGLSQLITRYPKFSGRLTGLYFFFGSIAFFVMPIVTGFFATNHLPSIMSSLLAVAGLNLGIVLFNFYHSRRQNLK</sequence>
<evidence type="ECO:0000256" key="1">
    <source>
        <dbReference type="ARBA" id="ARBA00004651"/>
    </source>
</evidence>
<comment type="subcellular location">
    <subcellularLocation>
        <location evidence="1">Cell membrane</location>
        <topology evidence="1">Multi-pass membrane protein</topology>
    </subcellularLocation>
</comment>
<feature type="transmembrane region" description="Helical" evidence="7">
    <location>
        <begin position="252"/>
        <end position="274"/>
    </location>
</feature>
<feature type="transmembrane region" description="Helical" evidence="7">
    <location>
        <begin position="141"/>
        <end position="161"/>
    </location>
</feature>
<dbReference type="EMBL" id="CP042374">
    <property type="protein sequence ID" value="QEA33502.1"/>
    <property type="molecule type" value="Genomic_DNA"/>
</dbReference>
<evidence type="ECO:0000256" key="6">
    <source>
        <dbReference type="ARBA" id="ARBA00023136"/>
    </source>
</evidence>
<dbReference type="InterPro" id="IPR011701">
    <property type="entry name" value="MFS"/>
</dbReference>
<proteinExistence type="inferred from homology"/>
<accession>A0AAE6IJZ2</accession>
<protein>
    <submittedName>
        <fullName evidence="9">MFS transporter</fullName>
    </submittedName>
</protein>
<keyword evidence="6 7" id="KW-0472">Membrane</keyword>
<gene>
    <name evidence="9" type="ORF">FGL89_04895</name>
</gene>
<dbReference type="PROSITE" id="PS50850">
    <property type="entry name" value="MFS"/>
    <property type="match status" value="1"/>
</dbReference>
<feature type="transmembrane region" description="Helical" evidence="7">
    <location>
        <begin position="106"/>
        <end position="129"/>
    </location>
</feature>
<feature type="transmembrane region" description="Helical" evidence="7">
    <location>
        <begin position="286"/>
        <end position="304"/>
    </location>
</feature>